<dbReference type="EMBL" id="JADIKD010000012">
    <property type="protein sequence ID" value="MFK2918881.1"/>
    <property type="molecule type" value="Genomic_DNA"/>
</dbReference>
<dbReference type="InterPro" id="IPR006201">
    <property type="entry name" value="Neur_channel"/>
</dbReference>
<gene>
    <name evidence="4" type="ORF">ISS97_16540</name>
</gene>
<keyword evidence="5" id="KW-1185">Reference proteome</keyword>
<feature type="transmembrane region" description="Helical" evidence="1">
    <location>
        <begin position="331"/>
        <end position="350"/>
    </location>
</feature>
<feature type="signal peptide" evidence="2">
    <location>
        <begin position="1"/>
        <end position="23"/>
    </location>
</feature>
<accession>A0ABW8K7T5</accession>
<evidence type="ECO:0000256" key="1">
    <source>
        <dbReference type="SAM" id="Phobius"/>
    </source>
</evidence>
<feature type="domain" description="Neurotransmitter-gated ion-channel ligand-binding" evidence="3">
    <location>
        <begin position="30"/>
        <end position="223"/>
    </location>
</feature>
<comment type="caution">
    <text evidence="4">The sequence shown here is derived from an EMBL/GenBank/DDBJ whole genome shotgun (WGS) entry which is preliminary data.</text>
</comment>
<dbReference type="PANTHER" id="PTHR18945">
    <property type="entry name" value="NEUROTRANSMITTER GATED ION CHANNEL"/>
    <property type="match status" value="1"/>
</dbReference>
<sequence length="355" mass="39762">MCHRWLSRLLALLPLIAASASPASDLTQMPENAPRPLPVAVSLSILDIQGVKENLNTLFATVELHQAWLDSRLAFDPVKQGLDRLIYTDREAQSFLDQHWNPHVIVTNLISTTGTPQIGIEVRPDGTVTEIRTLTAGFYIHSDYADFPFDQQTFPIDIASDRYNRDALTLLYGSEEKAASAIDRSVHLAQWTLHGLDGEHFSSIGWDGTSFEHLAIKLQAKRKTLQYAPQIFLPYLFIMMAPLLVLVIKFEDVFQKATLLSGAALATIALQFSVAASFPEVVLTDNIVSRMFWLGYAFLVVMLSLIITVYNTTLQFRDTHVIKELRIQLNWIPAALFLVLLIGTVLAPVLRQTFS</sequence>
<dbReference type="Proteomes" id="UP001620408">
    <property type="component" value="Unassembled WGS sequence"/>
</dbReference>
<keyword evidence="2" id="KW-0732">Signal</keyword>
<dbReference type="Gene3D" id="2.70.170.10">
    <property type="entry name" value="Neurotransmitter-gated ion-channel ligand-binding domain"/>
    <property type="match status" value="1"/>
</dbReference>
<feature type="transmembrane region" description="Helical" evidence="1">
    <location>
        <begin position="227"/>
        <end position="247"/>
    </location>
</feature>
<protein>
    <recommendedName>
        <fullName evidence="3">Neurotransmitter-gated ion-channel ligand-binding domain-containing protein</fullName>
    </recommendedName>
</protein>
<keyword evidence="1" id="KW-0812">Transmembrane</keyword>
<feature type="transmembrane region" description="Helical" evidence="1">
    <location>
        <begin position="259"/>
        <end position="279"/>
    </location>
</feature>
<reference evidence="4 5" key="1">
    <citation type="submission" date="2020-10" db="EMBL/GenBank/DDBJ databases">
        <title>Phylogeny of dyella-like bacteria.</title>
        <authorList>
            <person name="Fu J."/>
        </authorList>
    </citation>
    <scope>NUCLEOTIDE SEQUENCE [LARGE SCALE GENOMIC DNA]</scope>
    <source>
        <strain evidence="4 5">BB4</strain>
    </source>
</reference>
<evidence type="ECO:0000313" key="4">
    <source>
        <dbReference type="EMBL" id="MFK2918881.1"/>
    </source>
</evidence>
<evidence type="ECO:0000256" key="2">
    <source>
        <dbReference type="SAM" id="SignalP"/>
    </source>
</evidence>
<proteinExistence type="predicted"/>
<dbReference type="RefSeq" id="WP_379983502.1">
    <property type="nucleotide sequence ID" value="NZ_JADIKD010000012.1"/>
</dbReference>
<keyword evidence="1" id="KW-1133">Transmembrane helix</keyword>
<feature type="chain" id="PRO_5046206081" description="Neurotransmitter-gated ion-channel ligand-binding domain-containing protein" evidence="2">
    <location>
        <begin position="24"/>
        <end position="355"/>
    </location>
</feature>
<dbReference type="Pfam" id="PF02931">
    <property type="entry name" value="Neur_chan_LBD"/>
    <property type="match status" value="1"/>
</dbReference>
<dbReference type="InterPro" id="IPR036734">
    <property type="entry name" value="Neur_chan_lig-bd_sf"/>
</dbReference>
<dbReference type="InterPro" id="IPR006202">
    <property type="entry name" value="Neur_chan_lig-bd"/>
</dbReference>
<name>A0ABW8K7T5_9GAMM</name>
<dbReference type="SUPFAM" id="SSF63712">
    <property type="entry name" value="Nicotinic receptor ligand binding domain-like"/>
    <property type="match status" value="1"/>
</dbReference>
<evidence type="ECO:0000313" key="5">
    <source>
        <dbReference type="Proteomes" id="UP001620408"/>
    </source>
</evidence>
<organism evidence="4 5">
    <name type="scientific">Dyella koreensis</name>
    <dbReference type="NCBI Taxonomy" id="311235"/>
    <lineage>
        <taxon>Bacteria</taxon>
        <taxon>Pseudomonadati</taxon>
        <taxon>Pseudomonadota</taxon>
        <taxon>Gammaproteobacteria</taxon>
        <taxon>Lysobacterales</taxon>
        <taxon>Rhodanobacteraceae</taxon>
        <taxon>Dyella</taxon>
    </lineage>
</organism>
<feature type="transmembrane region" description="Helical" evidence="1">
    <location>
        <begin position="291"/>
        <end position="310"/>
    </location>
</feature>
<keyword evidence="1" id="KW-0472">Membrane</keyword>
<evidence type="ECO:0000259" key="3">
    <source>
        <dbReference type="Pfam" id="PF02931"/>
    </source>
</evidence>